<evidence type="ECO:0000259" key="1">
    <source>
        <dbReference type="Pfam" id="PF07648"/>
    </source>
</evidence>
<organism evidence="2 3">
    <name type="scientific">Pythium insidiosum</name>
    <name type="common">Pythiosis disease agent</name>
    <dbReference type="NCBI Taxonomy" id="114742"/>
    <lineage>
        <taxon>Eukaryota</taxon>
        <taxon>Sar</taxon>
        <taxon>Stramenopiles</taxon>
        <taxon>Oomycota</taxon>
        <taxon>Peronosporomycetes</taxon>
        <taxon>Pythiales</taxon>
        <taxon>Pythiaceae</taxon>
        <taxon>Pythium</taxon>
    </lineage>
</organism>
<dbReference type="Gene3D" id="3.30.60.30">
    <property type="match status" value="1"/>
</dbReference>
<dbReference type="InterPro" id="IPR002350">
    <property type="entry name" value="Kazal_dom"/>
</dbReference>
<accession>A0AAD5LHI1</accession>
<dbReference type="SUPFAM" id="SSF100895">
    <property type="entry name" value="Kazal-type serine protease inhibitors"/>
    <property type="match status" value="2"/>
</dbReference>
<dbReference type="InterPro" id="IPR036058">
    <property type="entry name" value="Kazal_dom_sf"/>
</dbReference>
<protein>
    <recommendedName>
        <fullName evidence="1">Kazal-like domain-containing protein</fullName>
    </recommendedName>
</protein>
<keyword evidence="3" id="KW-1185">Reference proteome</keyword>
<feature type="domain" description="Kazal-like" evidence="1">
    <location>
        <begin position="114"/>
        <end position="146"/>
    </location>
</feature>
<evidence type="ECO:0000313" key="2">
    <source>
        <dbReference type="EMBL" id="KAJ0398314.1"/>
    </source>
</evidence>
<proteinExistence type="predicted"/>
<dbReference type="EMBL" id="JAKCXM010000221">
    <property type="protein sequence ID" value="KAJ0398314.1"/>
    <property type="molecule type" value="Genomic_DNA"/>
</dbReference>
<feature type="domain" description="Kazal-like" evidence="1">
    <location>
        <begin position="63"/>
        <end position="103"/>
    </location>
</feature>
<comment type="caution">
    <text evidence="2">The sequence shown here is derived from an EMBL/GenBank/DDBJ whole genome shotgun (WGS) entry which is preliminary data.</text>
</comment>
<reference evidence="2" key="1">
    <citation type="submission" date="2021-12" db="EMBL/GenBank/DDBJ databases">
        <title>Prjna785345.</title>
        <authorList>
            <person name="Rujirawat T."/>
            <person name="Krajaejun T."/>
        </authorList>
    </citation>
    <scope>NUCLEOTIDE SEQUENCE</scope>
    <source>
        <strain evidence="2">Pi057C3</strain>
    </source>
</reference>
<dbReference type="CDD" id="cd00104">
    <property type="entry name" value="KAZAL_FS"/>
    <property type="match status" value="1"/>
</dbReference>
<dbReference type="AlphaFoldDB" id="A0AAD5LHI1"/>
<name>A0AAD5LHI1_PYTIN</name>
<dbReference type="Proteomes" id="UP001209570">
    <property type="component" value="Unassembled WGS sequence"/>
</dbReference>
<sequence length="162" mass="17358">MAPSPKSQDAGEAKRRRAVAASVLLLFAVCGAVVAVVMFRSVAETSPEMTSISTKADAGCETKLCKAGGTEVCGTDGKVYLNDCFFKNAQCRDATLQAVADWKGYNCPNTCKKRISCKEIGKFLCATDGNVYFGYCNLYTAQCLDETIQEVPCDPAIFDGAF</sequence>
<dbReference type="Pfam" id="PF07648">
    <property type="entry name" value="Kazal_2"/>
    <property type="match status" value="2"/>
</dbReference>
<gene>
    <name evidence="2" type="ORF">P43SY_000836</name>
</gene>
<evidence type="ECO:0000313" key="3">
    <source>
        <dbReference type="Proteomes" id="UP001209570"/>
    </source>
</evidence>